<gene>
    <name evidence="1" type="ORF">PR048_022786</name>
</gene>
<comment type="caution">
    <text evidence="1">The sequence shown here is derived from an EMBL/GenBank/DDBJ whole genome shotgun (WGS) entry which is preliminary data.</text>
</comment>
<dbReference type="Proteomes" id="UP001159363">
    <property type="component" value="Chromosome 8"/>
</dbReference>
<evidence type="ECO:0000313" key="2">
    <source>
        <dbReference type="Proteomes" id="UP001159363"/>
    </source>
</evidence>
<protein>
    <submittedName>
        <fullName evidence="1">Uncharacterized protein</fullName>
    </submittedName>
</protein>
<keyword evidence="2" id="KW-1185">Reference proteome</keyword>
<name>A0ABQ9GSB4_9NEOP</name>
<organism evidence="1 2">
    <name type="scientific">Dryococelus australis</name>
    <dbReference type="NCBI Taxonomy" id="614101"/>
    <lineage>
        <taxon>Eukaryota</taxon>
        <taxon>Metazoa</taxon>
        <taxon>Ecdysozoa</taxon>
        <taxon>Arthropoda</taxon>
        <taxon>Hexapoda</taxon>
        <taxon>Insecta</taxon>
        <taxon>Pterygota</taxon>
        <taxon>Neoptera</taxon>
        <taxon>Polyneoptera</taxon>
        <taxon>Phasmatodea</taxon>
        <taxon>Verophasmatodea</taxon>
        <taxon>Anareolatae</taxon>
        <taxon>Phasmatidae</taxon>
        <taxon>Eurycanthinae</taxon>
        <taxon>Dryococelus</taxon>
    </lineage>
</organism>
<evidence type="ECO:0000313" key="1">
    <source>
        <dbReference type="EMBL" id="KAJ8874896.1"/>
    </source>
</evidence>
<dbReference type="EMBL" id="JARBHB010000009">
    <property type="protein sequence ID" value="KAJ8874896.1"/>
    <property type="molecule type" value="Genomic_DNA"/>
</dbReference>
<sequence>MEAQLACDLMNEDLKREQENTVLEVLMFDMEKTLPLSRIPTNIIIYKRQLWLYNCGIHSSSNGGDIAMFGLRMKLEEVHKKLANA</sequence>
<reference evidence="1 2" key="1">
    <citation type="submission" date="2023-02" db="EMBL/GenBank/DDBJ databases">
        <title>LHISI_Scaffold_Assembly.</title>
        <authorList>
            <person name="Stuart O.P."/>
            <person name="Cleave R."/>
            <person name="Magrath M.J.L."/>
            <person name="Mikheyev A.S."/>
        </authorList>
    </citation>
    <scope>NUCLEOTIDE SEQUENCE [LARGE SCALE GENOMIC DNA]</scope>
    <source>
        <strain evidence="1">Daus_M_001</strain>
        <tissue evidence="1">Leg muscle</tissue>
    </source>
</reference>
<accession>A0ABQ9GSB4</accession>
<proteinExistence type="predicted"/>